<protein>
    <submittedName>
        <fullName evidence="2">TIGR02281 family clan AA aspartic protease</fullName>
        <ecNumber evidence="2">3.4.23.-</ecNumber>
    </submittedName>
</protein>
<evidence type="ECO:0000313" key="3">
    <source>
        <dbReference type="Proteomes" id="UP000286997"/>
    </source>
</evidence>
<comment type="caution">
    <text evidence="2">The sequence shown here is derived from an EMBL/GenBank/DDBJ whole genome shotgun (WGS) entry which is preliminary data.</text>
</comment>
<sequence length="232" mass="23285">MPGALGLAGLLLAAAWALVALSPGPVAGFDPGALAGAAVAAAAVLLVLSGIAGRFRAGFGAGLRSLALWCGVGLAGASLYHWRDEARGAGLRLLAEVDPGEPLSAAATEVVVPRRADGGFTVKARIDGRDLRLAFDTGASTVVLTAESAAALGLHPAPGAFTVPVQTANGRAMAAPVRLDAIAVGPIVARRVSALVTRPGTLSVNLLGMSFLERLASYEVRGSRLILRGRAG</sequence>
<feature type="transmembrane region" description="Helical" evidence="1">
    <location>
        <begin position="65"/>
        <end position="82"/>
    </location>
</feature>
<accession>A0A437P506</accession>
<keyword evidence="1" id="KW-1133">Transmembrane helix</keyword>
<dbReference type="SUPFAM" id="SSF50630">
    <property type="entry name" value="Acid proteases"/>
    <property type="match status" value="1"/>
</dbReference>
<keyword evidence="3" id="KW-1185">Reference proteome</keyword>
<dbReference type="OrthoDB" id="7595324at2"/>
<dbReference type="InterPro" id="IPR011969">
    <property type="entry name" value="Clan_AA_Asp_peptidase_C"/>
</dbReference>
<dbReference type="Gene3D" id="2.40.70.10">
    <property type="entry name" value="Acid Proteases"/>
    <property type="match status" value="1"/>
</dbReference>
<name>A0A437P506_9HYPH</name>
<gene>
    <name evidence="2" type="ORF">EOE48_15140</name>
</gene>
<dbReference type="RefSeq" id="WP_127730510.1">
    <property type="nucleotide sequence ID" value="NZ_SACP01000013.1"/>
</dbReference>
<organism evidence="2 3">
    <name type="scientific">Methylobacterium oryzihabitans</name>
    <dbReference type="NCBI Taxonomy" id="2499852"/>
    <lineage>
        <taxon>Bacteria</taxon>
        <taxon>Pseudomonadati</taxon>
        <taxon>Pseudomonadota</taxon>
        <taxon>Alphaproteobacteria</taxon>
        <taxon>Hyphomicrobiales</taxon>
        <taxon>Methylobacteriaceae</taxon>
        <taxon>Methylobacterium</taxon>
    </lineage>
</organism>
<dbReference type="AlphaFoldDB" id="A0A437P506"/>
<dbReference type="CDD" id="cd05483">
    <property type="entry name" value="retropepsin_like_bacteria"/>
    <property type="match status" value="1"/>
</dbReference>
<dbReference type="Pfam" id="PF13650">
    <property type="entry name" value="Asp_protease_2"/>
    <property type="match status" value="1"/>
</dbReference>
<evidence type="ECO:0000313" key="2">
    <source>
        <dbReference type="EMBL" id="RVU17228.1"/>
    </source>
</evidence>
<keyword evidence="1" id="KW-0812">Transmembrane</keyword>
<dbReference type="InterPro" id="IPR021109">
    <property type="entry name" value="Peptidase_aspartic_dom_sf"/>
</dbReference>
<keyword evidence="1" id="KW-0472">Membrane</keyword>
<dbReference type="InterPro" id="IPR034122">
    <property type="entry name" value="Retropepsin-like_bacterial"/>
</dbReference>
<dbReference type="Proteomes" id="UP000286997">
    <property type="component" value="Unassembled WGS sequence"/>
</dbReference>
<dbReference type="GO" id="GO:0006508">
    <property type="term" value="P:proteolysis"/>
    <property type="evidence" value="ECO:0007669"/>
    <property type="project" value="UniProtKB-KW"/>
</dbReference>
<dbReference type="EMBL" id="SACP01000013">
    <property type="protein sequence ID" value="RVU17228.1"/>
    <property type="molecule type" value="Genomic_DNA"/>
</dbReference>
<keyword evidence="2" id="KW-0378">Hydrolase</keyword>
<keyword evidence="2" id="KW-0645">Protease</keyword>
<dbReference type="NCBIfam" id="TIGR02281">
    <property type="entry name" value="clan_AA_DTGA"/>
    <property type="match status" value="1"/>
</dbReference>
<dbReference type="EC" id="3.4.23.-" evidence="2"/>
<proteinExistence type="predicted"/>
<reference evidence="2 3" key="1">
    <citation type="submission" date="2019-01" db="EMBL/GenBank/DDBJ databases">
        <authorList>
            <person name="Chen W.-M."/>
        </authorList>
    </citation>
    <scope>NUCLEOTIDE SEQUENCE [LARGE SCALE GENOMIC DNA]</scope>
    <source>
        <strain evidence="2 3">TER-1</strain>
    </source>
</reference>
<feature type="transmembrane region" description="Helical" evidence="1">
    <location>
        <begin position="33"/>
        <end position="53"/>
    </location>
</feature>
<dbReference type="GO" id="GO:0008233">
    <property type="term" value="F:peptidase activity"/>
    <property type="evidence" value="ECO:0007669"/>
    <property type="project" value="UniProtKB-KW"/>
</dbReference>
<evidence type="ECO:0000256" key="1">
    <source>
        <dbReference type="SAM" id="Phobius"/>
    </source>
</evidence>